<evidence type="ECO:0000313" key="3">
    <source>
        <dbReference type="Proteomes" id="UP000262029"/>
    </source>
</evidence>
<name>A0AAD0WNC2_9BACT</name>
<dbReference type="InterPro" id="IPR010732">
    <property type="entry name" value="T6SS_TssG-like"/>
</dbReference>
<dbReference type="Proteomes" id="UP000290580">
    <property type="component" value="Unassembled WGS sequence"/>
</dbReference>
<keyword evidence="4" id="KW-1185">Reference proteome</keyword>
<dbReference type="NCBIfam" id="TIGR03347">
    <property type="entry name" value="VI_chp_1"/>
    <property type="match status" value="1"/>
</dbReference>
<evidence type="ECO:0000313" key="4">
    <source>
        <dbReference type="Proteomes" id="UP000290580"/>
    </source>
</evidence>
<dbReference type="GeneID" id="61750558"/>
<dbReference type="EMBL" id="CP032099">
    <property type="protein sequence ID" value="AXX84626.1"/>
    <property type="molecule type" value="Genomic_DNA"/>
</dbReference>
<dbReference type="Pfam" id="PF06996">
    <property type="entry name" value="T6SS_TssG"/>
    <property type="match status" value="1"/>
</dbReference>
<evidence type="ECO:0000313" key="2">
    <source>
        <dbReference type="EMBL" id="RXI24688.1"/>
    </source>
</evidence>
<gene>
    <name evidence="1" type="primary">tssG</name>
    <name evidence="1" type="ORF">ASKIR_0805</name>
    <name evidence="2" type="ORF">CP959_10010</name>
</gene>
<reference evidence="1 3" key="2">
    <citation type="submission" date="2018-08" db="EMBL/GenBank/DDBJ databases">
        <title>Complete genome of the Arcobacter skirrowii type strain LMG 6621.</title>
        <authorList>
            <person name="Miller W.G."/>
            <person name="Yee E."/>
            <person name="Bono J.L."/>
        </authorList>
    </citation>
    <scope>NUCLEOTIDE SEQUENCE [LARGE SCALE GENOMIC DNA]</scope>
    <source>
        <strain evidence="1 3">CCUG 10374</strain>
    </source>
</reference>
<dbReference type="EMBL" id="NXIC01000010">
    <property type="protein sequence ID" value="RXI24688.1"/>
    <property type="molecule type" value="Genomic_DNA"/>
</dbReference>
<dbReference type="PANTHER" id="PTHR35564">
    <property type="match status" value="1"/>
</dbReference>
<evidence type="ECO:0000313" key="1">
    <source>
        <dbReference type="EMBL" id="AXX84626.1"/>
    </source>
</evidence>
<dbReference type="PANTHER" id="PTHR35564:SF3">
    <property type="entry name" value="TYPE VI SECRETION SYSTEM BASEPLATE SUBUNIT TSSG"/>
    <property type="match status" value="1"/>
</dbReference>
<dbReference type="Proteomes" id="UP000262029">
    <property type="component" value="Chromosome"/>
</dbReference>
<proteinExistence type="predicted"/>
<sequence>MTIEKINSDLNKKIKNIKLSQVIRIVIVTLKLYYPEKSEKALYDNIIFKANPSLSFQKSDVSSLVFIEKEEKIFVEITLNFLSIFGSQSPMPTHYSELVLKSVESDKILYDFLNLFNHHLQRFVYPIWEKHRYYVQFKKDLNDTFSRYIMSFLGLRMNFVDKESKINITRLLCYTGLLNMRFQSANNIKSILRHYLSHEDLEIIEFIPEKYNIPYWQKTNLGFENSYLGKNILIGDSVIGRNNKFHIVLRNSKFEDLKKYSFLSEKIYEFEELIAFVIQEPLSYELIIHVKKEEQKDFILQKDSDFHLGVNCWIGEKMRDEEVVSIRKIGGVN</sequence>
<reference evidence="2 4" key="1">
    <citation type="submission" date="2017-09" db="EMBL/GenBank/DDBJ databases">
        <title>Genomics of the genus Arcobacter.</title>
        <authorList>
            <person name="Perez-Cataluna A."/>
            <person name="Figueras M.J."/>
            <person name="Salas-Masso N."/>
        </authorList>
    </citation>
    <scope>NUCLEOTIDE SEQUENCE [LARGE SCALE GENOMIC DNA]</scope>
    <source>
        <strain evidence="2 4">LMG 6621</strain>
    </source>
</reference>
<organism evidence="1 3">
    <name type="scientific">Aliarcobacter skirrowii CCUG 10374</name>
    <dbReference type="NCBI Taxonomy" id="1032239"/>
    <lineage>
        <taxon>Bacteria</taxon>
        <taxon>Pseudomonadati</taxon>
        <taxon>Campylobacterota</taxon>
        <taxon>Epsilonproteobacteria</taxon>
        <taxon>Campylobacterales</taxon>
        <taxon>Arcobacteraceae</taxon>
        <taxon>Aliarcobacter</taxon>
    </lineage>
</organism>
<dbReference type="AlphaFoldDB" id="A0AAD0WNC2"/>
<accession>A0AAD0WNC2</accession>
<protein>
    <submittedName>
        <fullName evidence="2">Type VI secretion system baseplate subunit TssG</fullName>
    </submittedName>
    <submittedName>
        <fullName evidence="1">Type VI secretion system, baseplate protein</fullName>
    </submittedName>
</protein>
<dbReference type="RefSeq" id="WP_115588539.1">
    <property type="nucleotide sequence ID" value="NZ_CP032099.1"/>
</dbReference>